<accession>A0ACC0LW02</accession>
<evidence type="ECO:0000313" key="2">
    <source>
        <dbReference type="Proteomes" id="UP001062846"/>
    </source>
</evidence>
<comment type="caution">
    <text evidence="1">The sequence shown here is derived from an EMBL/GenBank/DDBJ whole genome shotgun (WGS) entry which is preliminary data.</text>
</comment>
<keyword evidence="2" id="KW-1185">Reference proteome</keyword>
<reference evidence="1" key="1">
    <citation type="submission" date="2022-02" db="EMBL/GenBank/DDBJ databases">
        <title>Plant Genome Project.</title>
        <authorList>
            <person name="Zhang R.-G."/>
        </authorList>
    </citation>
    <scope>NUCLEOTIDE SEQUENCE</scope>
    <source>
        <strain evidence="1">AT1</strain>
    </source>
</reference>
<sequence>MQLFLPILLPTCEHWFCVVINLVEKRIDVLDSMKLKSDEKTQAIAEVVSALVTILKRTRPMEYTWKNWIIHHPDVPQQNNTLVLTPSPFVCSVCMIKNWTHLCGCRFDCGFYTIRFMEHWTGGRMNTRELEANMGVDMRKRLLVRFVLSPHNNSRNEVLEKCSAEKISRVQRRASGAEKKRK</sequence>
<organism evidence="1 2">
    <name type="scientific">Rhododendron molle</name>
    <name type="common">Chinese azalea</name>
    <name type="synonym">Azalea mollis</name>
    <dbReference type="NCBI Taxonomy" id="49168"/>
    <lineage>
        <taxon>Eukaryota</taxon>
        <taxon>Viridiplantae</taxon>
        <taxon>Streptophyta</taxon>
        <taxon>Embryophyta</taxon>
        <taxon>Tracheophyta</taxon>
        <taxon>Spermatophyta</taxon>
        <taxon>Magnoliopsida</taxon>
        <taxon>eudicotyledons</taxon>
        <taxon>Gunneridae</taxon>
        <taxon>Pentapetalae</taxon>
        <taxon>asterids</taxon>
        <taxon>Ericales</taxon>
        <taxon>Ericaceae</taxon>
        <taxon>Ericoideae</taxon>
        <taxon>Rhodoreae</taxon>
        <taxon>Rhododendron</taxon>
    </lineage>
</organism>
<dbReference type="EMBL" id="CM046398">
    <property type="protein sequence ID" value="KAI8532303.1"/>
    <property type="molecule type" value="Genomic_DNA"/>
</dbReference>
<name>A0ACC0LW02_RHOML</name>
<dbReference type="Proteomes" id="UP001062846">
    <property type="component" value="Chromosome 11"/>
</dbReference>
<gene>
    <name evidence="1" type="ORF">RHMOL_Rhmol11G0203300</name>
</gene>
<evidence type="ECO:0000313" key="1">
    <source>
        <dbReference type="EMBL" id="KAI8532303.1"/>
    </source>
</evidence>
<proteinExistence type="predicted"/>
<protein>
    <submittedName>
        <fullName evidence="1">Uncharacterized protein</fullName>
    </submittedName>
</protein>